<accession>A0A7V9ZA61</accession>
<reference evidence="1 2" key="1">
    <citation type="submission" date="2020-07" db="EMBL/GenBank/DDBJ databases">
        <title>Genomic Encyclopedia of Type Strains, Phase IV (KMG-IV): sequencing the most valuable type-strain genomes for metagenomic binning, comparative biology and taxonomic classification.</title>
        <authorList>
            <person name="Goeker M."/>
        </authorList>
    </citation>
    <scope>NUCLEOTIDE SEQUENCE [LARGE SCALE GENOMIC DNA]</scope>
    <source>
        <strain evidence="1 2">DSM 15730</strain>
    </source>
</reference>
<dbReference type="Proteomes" id="UP000523087">
    <property type="component" value="Unassembled WGS sequence"/>
</dbReference>
<keyword evidence="2" id="KW-1185">Reference proteome</keyword>
<dbReference type="AlphaFoldDB" id="A0A7V9ZA61"/>
<comment type="caution">
    <text evidence="1">The sequence shown here is derived from an EMBL/GenBank/DDBJ whole genome shotgun (WGS) entry which is preliminary data.</text>
</comment>
<organism evidence="1 2">
    <name type="scientific">Thermaerobacillus caldiproteolyticus</name>
    <dbReference type="NCBI Taxonomy" id="247480"/>
    <lineage>
        <taxon>Bacteria</taxon>
        <taxon>Bacillati</taxon>
        <taxon>Bacillota</taxon>
        <taxon>Bacilli</taxon>
        <taxon>Bacillales</taxon>
        <taxon>Anoxybacillaceae</taxon>
        <taxon>Thermaerobacillus</taxon>
    </lineage>
</organism>
<sequence>MNLMDRISQEILSFRTKTNKPPSKIELSEKTYNQLIKEIENETGFKIENEMNYYYGIPLKISNGVDLKIS</sequence>
<dbReference type="RefSeq" id="WP_181557533.1">
    <property type="nucleotide sequence ID" value="NZ_JACDUT010000020.1"/>
</dbReference>
<evidence type="ECO:0000313" key="2">
    <source>
        <dbReference type="Proteomes" id="UP000523087"/>
    </source>
</evidence>
<gene>
    <name evidence="1" type="ORF">HNR31_003705</name>
</gene>
<proteinExistence type="predicted"/>
<name>A0A7V9ZA61_9BACL</name>
<dbReference type="EMBL" id="JACDUT010000020">
    <property type="protein sequence ID" value="MBA2876882.1"/>
    <property type="molecule type" value="Genomic_DNA"/>
</dbReference>
<protein>
    <submittedName>
        <fullName evidence="1">Uncharacterized protein</fullName>
    </submittedName>
</protein>
<evidence type="ECO:0000313" key="1">
    <source>
        <dbReference type="EMBL" id="MBA2876882.1"/>
    </source>
</evidence>